<gene>
    <name evidence="1" type="ORF">O0955_16615</name>
</gene>
<accession>A0ABT4LCJ6</accession>
<dbReference type="Proteomes" id="UP001144347">
    <property type="component" value="Unassembled WGS sequence"/>
</dbReference>
<dbReference type="PROSITE" id="PS51257">
    <property type="entry name" value="PROKAR_LIPOPROTEIN"/>
    <property type="match status" value="1"/>
</dbReference>
<protein>
    <recommendedName>
        <fullName evidence="3">Lipoprotein</fullName>
    </recommendedName>
</protein>
<keyword evidence="2" id="KW-1185">Reference proteome</keyword>
<evidence type="ECO:0000313" key="2">
    <source>
        <dbReference type="Proteomes" id="UP001144347"/>
    </source>
</evidence>
<evidence type="ECO:0000313" key="1">
    <source>
        <dbReference type="EMBL" id="MCZ4245634.1"/>
    </source>
</evidence>
<evidence type="ECO:0008006" key="3">
    <source>
        <dbReference type="Google" id="ProtNLM"/>
    </source>
</evidence>
<organism evidence="1 2">
    <name type="scientific">Pedobacter punctiformis</name>
    <dbReference type="NCBI Taxonomy" id="3004097"/>
    <lineage>
        <taxon>Bacteria</taxon>
        <taxon>Pseudomonadati</taxon>
        <taxon>Bacteroidota</taxon>
        <taxon>Sphingobacteriia</taxon>
        <taxon>Sphingobacteriales</taxon>
        <taxon>Sphingobacteriaceae</taxon>
        <taxon>Pedobacter</taxon>
    </lineage>
</organism>
<dbReference type="EMBL" id="JAPWGM010000006">
    <property type="protein sequence ID" value="MCZ4245634.1"/>
    <property type="molecule type" value="Genomic_DNA"/>
</dbReference>
<sequence length="155" mass="17065">MKNILPIIAVTTVLMTSCQSNTTKNNKLTDSTTTKSDDAANASECFLYAKNRDTATLKLNTTDTLISGDLSYNLFQKDKNTGKIEGIVKGDTLIADYTFQSEGMQSVRQIVWLKQSGKLVEGFGDVEEADGKVKFKNISKLKFGKAIEFSKTDCK</sequence>
<comment type="caution">
    <text evidence="1">The sequence shown here is derived from an EMBL/GenBank/DDBJ whole genome shotgun (WGS) entry which is preliminary data.</text>
</comment>
<name>A0ABT4LCJ6_9SPHI</name>
<reference evidence="1" key="1">
    <citation type="submission" date="2022-12" db="EMBL/GenBank/DDBJ databases">
        <title>Genome sequence of HCMS5-2.</title>
        <authorList>
            <person name="Woo H."/>
        </authorList>
    </citation>
    <scope>NUCLEOTIDE SEQUENCE</scope>
    <source>
        <strain evidence="1">HCMS5-2</strain>
    </source>
</reference>
<proteinExistence type="predicted"/>
<dbReference type="RefSeq" id="WP_269428685.1">
    <property type="nucleotide sequence ID" value="NZ_JAPWGM010000006.1"/>
</dbReference>